<feature type="non-terminal residue" evidence="1">
    <location>
        <position position="89"/>
    </location>
</feature>
<comment type="caution">
    <text evidence="1">The sequence shown here is derived from an EMBL/GenBank/DDBJ whole genome shotgun (WGS) entry which is preliminary data.</text>
</comment>
<accession>A0A9N9FXJ0</accession>
<evidence type="ECO:0000313" key="2">
    <source>
        <dbReference type="Proteomes" id="UP000789831"/>
    </source>
</evidence>
<dbReference type="AlphaFoldDB" id="A0A9N9FXJ0"/>
<reference evidence="1" key="1">
    <citation type="submission" date="2021-06" db="EMBL/GenBank/DDBJ databases">
        <authorList>
            <person name="Kallberg Y."/>
            <person name="Tangrot J."/>
            <person name="Rosling A."/>
        </authorList>
    </citation>
    <scope>NUCLEOTIDE SEQUENCE</scope>
    <source>
        <strain evidence="1">MT106</strain>
    </source>
</reference>
<keyword evidence="2" id="KW-1185">Reference proteome</keyword>
<sequence>MNLPIELKNYDIQLTLTGNTAIPINPPVKSPPFRPTQINEAFRFTLTDFKVPFDTITNYYCVLAYDDWSRYTGIPGSEDVVLGSAKIEP</sequence>
<evidence type="ECO:0000313" key="1">
    <source>
        <dbReference type="EMBL" id="CAG8563051.1"/>
    </source>
</evidence>
<proteinExistence type="predicted"/>
<dbReference type="EMBL" id="CAJVPL010001287">
    <property type="protein sequence ID" value="CAG8563051.1"/>
    <property type="molecule type" value="Genomic_DNA"/>
</dbReference>
<gene>
    <name evidence="1" type="ORF">AGERDE_LOCUS7248</name>
</gene>
<name>A0A9N9FXJ0_9GLOM</name>
<dbReference type="Proteomes" id="UP000789831">
    <property type="component" value="Unassembled WGS sequence"/>
</dbReference>
<protein>
    <submittedName>
        <fullName evidence="1">8234_t:CDS:1</fullName>
    </submittedName>
</protein>
<organism evidence="1 2">
    <name type="scientific">Ambispora gerdemannii</name>
    <dbReference type="NCBI Taxonomy" id="144530"/>
    <lineage>
        <taxon>Eukaryota</taxon>
        <taxon>Fungi</taxon>
        <taxon>Fungi incertae sedis</taxon>
        <taxon>Mucoromycota</taxon>
        <taxon>Glomeromycotina</taxon>
        <taxon>Glomeromycetes</taxon>
        <taxon>Archaeosporales</taxon>
        <taxon>Ambisporaceae</taxon>
        <taxon>Ambispora</taxon>
    </lineage>
</organism>